<keyword evidence="2" id="KW-1185">Reference proteome</keyword>
<dbReference type="EMBL" id="MU274908">
    <property type="protein sequence ID" value="KAI0090063.1"/>
    <property type="molecule type" value="Genomic_DNA"/>
</dbReference>
<proteinExistence type="predicted"/>
<evidence type="ECO:0000313" key="1">
    <source>
        <dbReference type="EMBL" id="KAI0090063.1"/>
    </source>
</evidence>
<reference evidence="1" key="1">
    <citation type="journal article" date="2021" name="Environ. Microbiol.">
        <title>Gene family expansions and transcriptome signatures uncover fungal adaptations to wood decay.</title>
        <authorList>
            <person name="Hage H."/>
            <person name="Miyauchi S."/>
            <person name="Viragh M."/>
            <person name="Drula E."/>
            <person name="Min B."/>
            <person name="Chaduli D."/>
            <person name="Navarro D."/>
            <person name="Favel A."/>
            <person name="Norest M."/>
            <person name="Lesage-Meessen L."/>
            <person name="Balint B."/>
            <person name="Merenyi Z."/>
            <person name="de Eugenio L."/>
            <person name="Morin E."/>
            <person name="Martinez A.T."/>
            <person name="Baldrian P."/>
            <person name="Stursova M."/>
            <person name="Martinez M.J."/>
            <person name="Novotny C."/>
            <person name="Magnuson J.K."/>
            <person name="Spatafora J.W."/>
            <person name="Maurice S."/>
            <person name="Pangilinan J."/>
            <person name="Andreopoulos W."/>
            <person name="LaButti K."/>
            <person name="Hundley H."/>
            <person name="Na H."/>
            <person name="Kuo A."/>
            <person name="Barry K."/>
            <person name="Lipzen A."/>
            <person name="Henrissat B."/>
            <person name="Riley R."/>
            <person name="Ahrendt S."/>
            <person name="Nagy L.G."/>
            <person name="Grigoriev I.V."/>
            <person name="Martin F."/>
            <person name="Rosso M.N."/>
        </authorList>
    </citation>
    <scope>NUCLEOTIDE SEQUENCE</scope>
    <source>
        <strain evidence="1">CBS 384.51</strain>
    </source>
</reference>
<dbReference type="Proteomes" id="UP001055072">
    <property type="component" value="Unassembled WGS sequence"/>
</dbReference>
<sequence>MISSYGYITFECATVLLTWAKTFPSLCLVPRANIARSLFYTVFRDGTWHFFLILVVSITNVVFVHWRPFYFPLLIPLTLSDTITAVLLSRFILNLREEYAQNTDRDHEYRSLHISDMSNIRFYDSNELQTSVAECSELAETGCRSCRNPR</sequence>
<organism evidence="1 2">
    <name type="scientific">Irpex rosettiformis</name>
    <dbReference type="NCBI Taxonomy" id="378272"/>
    <lineage>
        <taxon>Eukaryota</taxon>
        <taxon>Fungi</taxon>
        <taxon>Dikarya</taxon>
        <taxon>Basidiomycota</taxon>
        <taxon>Agaricomycotina</taxon>
        <taxon>Agaricomycetes</taxon>
        <taxon>Polyporales</taxon>
        <taxon>Irpicaceae</taxon>
        <taxon>Irpex</taxon>
    </lineage>
</organism>
<evidence type="ECO:0000313" key="2">
    <source>
        <dbReference type="Proteomes" id="UP001055072"/>
    </source>
</evidence>
<protein>
    <submittedName>
        <fullName evidence="1">Uncharacterized protein</fullName>
    </submittedName>
</protein>
<gene>
    <name evidence="1" type="ORF">BDY19DRAFT_938216</name>
</gene>
<feature type="non-terminal residue" evidence="1">
    <location>
        <position position="1"/>
    </location>
</feature>
<accession>A0ACB8U6W8</accession>
<comment type="caution">
    <text evidence="1">The sequence shown here is derived from an EMBL/GenBank/DDBJ whole genome shotgun (WGS) entry which is preliminary data.</text>
</comment>
<name>A0ACB8U6W8_9APHY</name>